<reference evidence="2" key="1">
    <citation type="submission" date="2008-04" db="EMBL/GenBank/DDBJ databases">
        <title>Draft genome sequence of Providencia stuartii (ATCC 25827).</title>
        <authorList>
            <person name="Sudarsanam P."/>
            <person name="Ley R."/>
            <person name="Guruge J."/>
            <person name="Turnbaugh P.J."/>
            <person name="Mahowald M."/>
            <person name="Liep D."/>
            <person name="Gordon J."/>
        </authorList>
    </citation>
    <scope>NUCLEOTIDE SEQUENCE [LARGE SCALE GENOMIC DNA]</scope>
    <source>
        <strain evidence="2">ATCC 25827</strain>
    </source>
</reference>
<evidence type="ECO:0000313" key="2">
    <source>
        <dbReference type="Proteomes" id="UP000004506"/>
    </source>
</evidence>
<proteinExistence type="predicted"/>
<name>A0AA86YYY0_PROST</name>
<evidence type="ECO:0000313" key="1">
    <source>
        <dbReference type="EMBL" id="EDU61189.1"/>
    </source>
</evidence>
<reference evidence="2" key="2">
    <citation type="submission" date="2008-04" db="EMBL/GenBank/DDBJ databases">
        <title>Draft genome sequence of Providencia stuartii(ATCC 25827).</title>
        <authorList>
            <person name="Sudarsanam P."/>
            <person name="Ley R."/>
            <person name="Guruge J."/>
            <person name="Turnbaugh P.J."/>
            <person name="Mahowald M."/>
            <person name="Liep D."/>
            <person name="Gordon J."/>
        </authorList>
    </citation>
    <scope>NUCLEOTIDE SEQUENCE [LARGE SCALE GENOMIC DNA]</scope>
    <source>
        <strain evidence="2">ATCC 25827</strain>
    </source>
</reference>
<accession>A0AA86YYY0</accession>
<dbReference type="EMBL" id="ABJD02000080">
    <property type="protein sequence ID" value="EDU61189.1"/>
    <property type="molecule type" value="Genomic_DNA"/>
</dbReference>
<organism evidence="1 2">
    <name type="scientific">Providencia stuartii ATCC 25827</name>
    <dbReference type="NCBI Taxonomy" id="471874"/>
    <lineage>
        <taxon>Bacteria</taxon>
        <taxon>Pseudomonadati</taxon>
        <taxon>Pseudomonadota</taxon>
        <taxon>Gammaproteobacteria</taxon>
        <taxon>Enterobacterales</taxon>
        <taxon>Morganellaceae</taxon>
        <taxon>Providencia</taxon>
    </lineage>
</organism>
<dbReference type="AlphaFoldDB" id="A0AA86YYY0"/>
<comment type="caution">
    <text evidence="1">The sequence shown here is derived from an EMBL/GenBank/DDBJ whole genome shotgun (WGS) entry which is preliminary data.</text>
</comment>
<dbReference type="Proteomes" id="UP000004506">
    <property type="component" value="Unassembled WGS sequence"/>
</dbReference>
<protein>
    <submittedName>
        <fullName evidence="1">Uncharacterized protein</fullName>
    </submittedName>
</protein>
<sequence>MFNALNGFGILPNQKTYSDEMLNVRGGPVTRFFYGTNSFTGIAYLDAE</sequence>
<gene>
    <name evidence="1" type="ORF">PROSTU_00831</name>
</gene>
<reference evidence="1 2" key="3">
    <citation type="submission" date="2008-05" db="EMBL/GenBank/DDBJ databases">
        <authorList>
            <person name="Fulton L."/>
            <person name="Clifton S."/>
            <person name="Fulton B."/>
            <person name="Xu J."/>
            <person name="Minx P."/>
            <person name="Pepin K.H."/>
            <person name="Johnson M."/>
            <person name="Thiruvilangam P."/>
            <person name="Bhonagiri V."/>
            <person name="Nash W.E."/>
            <person name="Mardis E.R."/>
            <person name="Wilson R.K."/>
        </authorList>
    </citation>
    <scope>NUCLEOTIDE SEQUENCE [LARGE SCALE GENOMIC DNA]</scope>
    <source>
        <strain evidence="1 2">ATCC 25827</strain>
    </source>
</reference>